<dbReference type="Proteomes" id="UP000694850">
    <property type="component" value="Unplaced"/>
</dbReference>
<dbReference type="RefSeq" id="XP_042639037.1">
    <property type="nucleotide sequence ID" value="XM_042783103.1"/>
</dbReference>
<protein>
    <submittedName>
        <fullName evidence="2">Cytokine receptor-like factor 2</fullName>
    </submittedName>
</protein>
<name>A0AC54ZDK6_ORYAF</name>
<accession>A0AC54ZDK6</accession>
<keyword evidence="1" id="KW-1185">Reference proteome</keyword>
<reference evidence="2" key="1">
    <citation type="submission" date="2025-08" db="UniProtKB">
        <authorList>
            <consortium name="RefSeq"/>
        </authorList>
    </citation>
    <scope>IDENTIFICATION</scope>
</reference>
<organism evidence="1 2">
    <name type="scientific">Orycteropus afer afer</name>
    <dbReference type="NCBI Taxonomy" id="1230840"/>
    <lineage>
        <taxon>Eukaryota</taxon>
        <taxon>Metazoa</taxon>
        <taxon>Chordata</taxon>
        <taxon>Craniata</taxon>
        <taxon>Vertebrata</taxon>
        <taxon>Euteleostomi</taxon>
        <taxon>Mammalia</taxon>
        <taxon>Eutheria</taxon>
        <taxon>Afrotheria</taxon>
        <taxon>Tubulidentata</taxon>
        <taxon>Orycteropodidae</taxon>
        <taxon>Orycteropus</taxon>
    </lineage>
</organism>
<proteinExistence type="predicted"/>
<evidence type="ECO:0000313" key="2">
    <source>
        <dbReference type="RefSeq" id="XP_042639037.1"/>
    </source>
</evidence>
<evidence type="ECO:0000313" key="1">
    <source>
        <dbReference type="Proteomes" id="UP000694850"/>
    </source>
</evidence>
<sequence length="177" mass="19904">MRRFLLPWAAAALLLLGDLVTPGELEPEEAAQLQFINFNFDTVRVTWNASKHPGTNWTLWYTVEKLLMPSVPDPKATFPGLFEDHRGNFQEWIRDTQNVTHVTKLESEEDCDVEEMLVAHLVKAETEAPTTRLLCPQMGVEEATGPGQHPCQPPQCGDMVSLGGFSFVMNDNMYVTL</sequence>
<gene>
    <name evidence="2" type="primary">CRLF2</name>
</gene>